<name>A0A480AX09_9BURK</name>
<comment type="caution">
    <text evidence="4">The sequence shown here is derived from an EMBL/GenBank/DDBJ whole genome shotgun (WGS) entry which is preliminary data.</text>
</comment>
<evidence type="ECO:0000256" key="1">
    <source>
        <dbReference type="SAM" id="MobiDB-lite"/>
    </source>
</evidence>
<sequence length="217" mass="22268">MTTRPALRVPSPLFALALTAWLVCGNTAVLAAPGAHGPNGEHLDGPATVRAPSALPRVEAKSEAFELVAELRASALTILIDRYESNEPVLGAKLEVESGPLKAVAAFRAEQGDYLVTDAAMLKALAAPGEHGLVFTLVAGQDSDLLDGTLVGPASRADGAGAKDDHGHAHGGDDHGHAHGLARAAWIGAGVAALGLIGGIAWWRQRRREAGKLQGGL</sequence>
<accession>A0A480AX09</accession>
<evidence type="ECO:0000313" key="5">
    <source>
        <dbReference type="Proteomes" id="UP000301751"/>
    </source>
</evidence>
<evidence type="ECO:0000256" key="3">
    <source>
        <dbReference type="SAM" id="SignalP"/>
    </source>
</evidence>
<feature type="transmembrane region" description="Helical" evidence="2">
    <location>
        <begin position="184"/>
        <end position="203"/>
    </location>
</feature>
<evidence type="ECO:0000256" key="2">
    <source>
        <dbReference type="SAM" id="Phobius"/>
    </source>
</evidence>
<keyword evidence="5" id="KW-1185">Reference proteome</keyword>
<feature type="compositionally biased region" description="Basic and acidic residues" evidence="1">
    <location>
        <begin position="161"/>
        <end position="176"/>
    </location>
</feature>
<organism evidence="4 5">
    <name type="scientific">Pseudaquabacterium pictum</name>
    <dbReference type="NCBI Taxonomy" id="2315236"/>
    <lineage>
        <taxon>Bacteria</taxon>
        <taxon>Pseudomonadati</taxon>
        <taxon>Pseudomonadota</taxon>
        <taxon>Betaproteobacteria</taxon>
        <taxon>Burkholderiales</taxon>
        <taxon>Sphaerotilaceae</taxon>
        <taxon>Pseudaquabacterium</taxon>
    </lineage>
</organism>
<feature type="signal peptide" evidence="3">
    <location>
        <begin position="1"/>
        <end position="31"/>
    </location>
</feature>
<dbReference type="EMBL" id="BJCL01000011">
    <property type="protein sequence ID" value="GCL64732.1"/>
    <property type="molecule type" value="Genomic_DNA"/>
</dbReference>
<feature type="chain" id="PRO_5019745829" description="CopC domain-containing protein" evidence="3">
    <location>
        <begin position="32"/>
        <end position="217"/>
    </location>
</feature>
<keyword evidence="3" id="KW-0732">Signal</keyword>
<gene>
    <name evidence="4" type="ORF">AQPW35_38130</name>
</gene>
<feature type="region of interest" description="Disordered" evidence="1">
    <location>
        <begin position="156"/>
        <end position="176"/>
    </location>
</feature>
<dbReference type="RefSeq" id="WP_137734462.1">
    <property type="nucleotide sequence ID" value="NZ_BJCL01000011.1"/>
</dbReference>
<proteinExistence type="predicted"/>
<keyword evidence="2" id="KW-1133">Transmembrane helix</keyword>
<dbReference type="Proteomes" id="UP000301751">
    <property type="component" value="Unassembled WGS sequence"/>
</dbReference>
<keyword evidence="2" id="KW-0472">Membrane</keyword>
<reference evidence="5" key="1">
    <citation type="submission" date="2019-03" db="EMBL/GenBank/DDBJ databases">
        <title>Aquabacterium pictum sp.nov., the first bacteriochlorophyll a-containing freshwater bacterium in the genus Aquabacterium of the class Betaproteobacteria.</title>
        <authorList>
            <person name="Hirose S."/>
            <person name="Tank M."/>
            <person name="Hara E."/>
            <person name="Tamaki H."/>
            <person name="Takaichi S."/>
            <person name="Haruta S."/>
            <person name="Hanada S."/>
        </authorList>
    </citation>
    <scope>NUCLEOTIDE SEQUENCE [LARGE SCALE GENOMIC DNA]</scope>
    <source>
        <strain evidence="5">W35</strain>
    </source>
</reference>
<keyword evidence="2" id="KW-0812">Transmembrane</keyword>
<evidence type="ECO:0008006" key="6">
    <source>
        <dbReference type="Google" id="ProtNLM"/>
    </source>
</evidence>
<protein>
    <recommendedName>
        <fullName evidence="6">CopC domain-containing protein</fullName>
    </recommendedName>
</protein>
<evidence type="ECO:0000313" key="4">
    <source>
        <dbReference type="EMBL" id="GCL64732.1"/>
    </source>
</evidence>
<dbReference type="OrthoDB" id="5600128at2"/>
<dbReference type="AlphaFoldDB" id="A0A480AX09"/>